<evidence type="ECO:0000256" key="4">
    <source>
        <dbReference type="ARBA" id="ARBA00022989"/>
    </source>
</evidence>
<evidence type="ECO:0000313" key="9">
    <source>
        <dbReference type="Proteomes" id="UP001163687"/>
    </source>
</evidence>
<evidence type="ECO:0000259" key="7">
    <source>
        <dbReference type="Pfam" id="PF00482"/>
    </source>
</evidence>
<dbReference type="InterPro" id="IPR018076">
    <property type="entry name" value="T2SS_GspF_dom"/>
</dbReference>
<organism evidence="8 9">
    <name type="scientific">Caldinitratiruptor microaerophilus</name>
    <dbReference type="NCBI Taxonomy" id="671077"/>
    <lineage>
        <taxon>Bacteria</taxon>
        <taxon>Bacillati</taxon>
        <taxon>Bacillota</taxon>
        <taxon>Clostridia</taxon>
        <taxon>Eubacteriales</taxon>
        <taxon>Symbiobacteriaceae</taxon>
        <taxon>Caldinitratiruptor</taxon>
    </lineage>
</organism>
<gene>
    <name evidence="8" type="ORF">caldi_10220</name>
</gene>
<feature type="transmembrane region" description="Helical" evidence="6">
    <location>
        <begin position="112"/>
        <end position="133"/>
    </location>
</feature>
<accession>A0AA35CIZ5</accession>
<evidence type="ECO:0000256" key="3">
    <source>
        <dbReference type="ARBA" id="ARBA00022692"/>
    </source>
</evidence>
<sequence>MALLTELLAFVSLALLVLSAWAWLRDGVLRRRVFMRAGDGRAARAPASGTPPTTRVRGEPARDSLPFPRFLLGLAGRLEGWAVRLAGHRALEAARRILSWAGRPGGLGPERLLGLQAASGLVGLASGLLLWAAGPGGPWITIGTTTAGCLAPALWVRRIARRRQARLGRDLPDLLDLLAVALGAGAGLDAALSAVVSRLEGPLAEEFRRYLTEVALGASRRDALFRLRERNDCRDLDWLVATLAQAHALGVPLAGVLATEASHLRRIRLARAREQAARAGPRITLVTTFVATPGALVFFLGLLLLSVWKNPAEFGLTGILFGP</sequence>
<keyword evidence="3 6" id="KW-0812">Transmembrane</keyword>
<proteinExistence type="predicted"/>
<feature type="transmembrane region" description="Helical" evidence="6">
    <location>
        <begin position="283"/>
        <end position="308"/>
    </location>
</feature>
<evidence type="ECO:0000256" key="6">
    <source>
        <dbReference type="SAM" id="Phobius"/>
    </source>
</evidence>
<dbReference type="PANTHER" id="PTHR35007">
    <property type="entry name" value="INTEGRAL MEMBRANE PROTEIN-RELATED"/>
    <property type="match status" value="1"/>
</dbReference>
<protein>
    <recommendedName>
        <fullName evidence="7">Type II secretion system protein GspF domain-containing protein</fullName>
    </recommendedName>
</protein>
<keyword evidence="5 6" id="KW-0472">Membrane</keyword>
<evidence type="ECO:0000256" key="5">
    <source>
        <dbReference type="ARBA" id="ARBA00023136"/>
    </source>
</evidence>
<dbReference type="RefSeq" id="WP_264844012.1">
    <property type="nucleotide sequence ID" value="NZ_AP025628.1"/>
</dbReference>
<dbReference type="GO" id="GO:0005886">
    <property type="term" value="C:plasma membrane"/>
    <property type="evidence" value="ECO:0007669"/>
    <property type="project" value="UniProtKB-SubCell"/>
</dbReference>
<dbReference type="AlphaFoldDB" id="A0AA35CIZ5"/>
<keyword evidence="2" id="KW-1003">Cell membrane</keyword>
<dbReference type="Proteomes" id="UP001163687">
    <property type="component" value="Chromosome"/>
</dbReference>
<evidence type="ECO:0000313" key="8">
    <source>
        <dbReference type="EMBL" id="BDG59932.1"/>
    </source>
</evidence>
<reference evidence="8" key="1">
    <citation type="submission" date="2022-03" db="EMBL/GenBank/DDBJ databases">
        <title>Complete genome sequence of Caldinitratiruptor microaerophilus.</title>
        <authorList>
            <person name="Mukaiyama R."/>
            <person name="Nishiyama T."/>
            <person name="Ueda K."/>
        </authorList>
    </citation>
    <scope>NUCLEOTIDE SEQUENCE</scope>
    <source>
        <strain evidence="8">JCM 16183</strain>
    </source>
</reference>
<keyword evidence="4 6" id="KW-1133">Transmembrane helix</keyword>
<dbReference type="EMBL" id="AP025628">
    <property type="protein sequence ID" value="BDG59932.1"/>
    <property type="molecule type" value="Genomic_DNA"/>
</dbReference>
<feature type="transmembrane region" description="Helical" evidence="6">
    <location>
        <begin position="139"/>
        <end position="156"/>
    </location>
</feature>
<keyword evidence="9" id="KW-1185">Reference proteome</keyword>
<dbReference type="KEGG" id="cmic:caldi_10220"/>
<dbReference type="PANTHER" id="PTHR35007:SF2">
    <property type="entry name" value="PILUS ASSEMBLE PROTEIN"/>
    <property type="match status" value="1"/>
</dbReference>
<comment type="subcellular location">
    <subcellularLocation>
        <location evidence="1">Cell membrane</location>
        <topology evidence="1">Multi-pass membrane protein</topology>
    </subcellularLocation>
</comment>
<evidence type="ECO:0000256" key="1">
    <source>
        <dbReference type="ARBA" id="ARBA00004651"/>
    </source>
</evidence>
<evidence type="ECO:0000256" key="2">
    <source>
        <dbReference type="ARBA" id="ARBA00022475"/>
    </source>
</evidence>
<feature type="domain" description="Type II secretion system protein GspF" evidence="7">
    <location>
        <begin position="175"/>
        <end position="300"/>
    </location>
</feature>
<name>A0AA35CIZ5_9FIRM</name>
<dbReference type="Pfam" id="PF00482">
    <property type="entry name" value="T2SSF"/>
    <property type="match status" value="1"/>
</dbReference>